<dbReference type="Proteomes" id="UP000658382">
    <property type="component" value="Unassembled WGS sequence"/>
</dbReference>
<dbReference type="GO" id="GO:0009246">
    <property type="term" value="P:enterobacterial common antigen biosynthetic process"/>
    <property type="evidence" value="ECO:0007669"/>
    <property type="project" value="TreeGrafter"/>
</dbReference>
<feature type="transmembrane region" description="Helical" evidence="7">
    <location>
        <begin position="290"/>
        <end position="312"/>
    </location>
</feature>
<name>A0A917PTS3_9BACI</name>
<evidence type="ECO:0000256" key="3">
    <source>
        <dbReference type="ARBA" id="ARBA00022475"/>
    </source>
</evidence>
<keyword evidence="6 7" id="KW-0472">Membrane</keyword>
<proteinExistence type="inferred from homology"/>
<sequence length="370" mass="42401">MERHYSIDFVKFFAIFAVVCIHTGTLRDVQSGIDGETIDFVINTVARFAVPFFFTVSGYLFFQKLDTLQGFEAQLHYAKKYMVKLIKLWAAWFVFYFCFDLAINIIETEKNQAALMVMYHDYIESFLSWETFYYGSGHNQYHLWFLLALIWSVAMLFIFAKARLVRVLFVISLGLNIYGLSGQSYSFLADVPLDTRDALFFGLFYTSLGALFARYGDQLNKIANSIPDLLYGALLVILPLLQALEGNITIKQFGGNTGDYYLTTIPLVVILFMFIMKYNSIGKGTLISKIGSRAVGVYVSHVFIMKTVRIFISRIGVEEIQETLIWNILFTPLLLIIAYLFYENLQQIKKNGAAFFQSRKITTIDSKSNL</sequence>
<evidence type="ECO:0000313" key="9">
    <source>
        <dbReference type="EMBL" id="GGJ91476.1"/>
    </source>
</evidence>
<dbReference type="EMBL" id="BMNQ01000012">
    <property type="protein sequence ID" value="GGJ91476.1"/>
    <property type="molecule type" value="Genomic_DNA"/>
</dbReference>
<dbReference type="PANTHER" id="PTHR40074">
    <property type="entry name" value="O-ACETYLTRANSFERASE WECH"/>
    <property type="match status" value="1"/>
</dbReference>
<comment type="caution">
    <text evidence="9">The sequence shown here is derived from an EMBL/GenBank/DDBJ whole genome shotgun (WGS) entry which is preliminary data.</text>
</comment>
<feature type="transmembrane region" description="Helical" evidence="7">
    <location>
        <begin position="45"/>
        <end position="62"/>
    </location>
</feature>
<dbReference type="PANTHER" id="PTHR40074:SF2">
    <property type="entry name" value="O-ACETYLTRANSFERASE WECH"/>
    <property type="match status" value="1"/>
</dbReference>
<comment type="similarity">
    <text evidence="2">Belongs to the acyltransferase 3 family.</text>
</comment>
<dbReference type="GO" id="GO:0005886">
    <property type="term" value="C:plasma membrane"/>
    <property type="evidence" value="ECO:0007669"/>
    <property type="project" value="UniProtKB-SubCell"/>
</dbReference>
<evidence type="ECO:0000256" key="1">
    <source>
        <dbReference type="ARBA" id="ARBA00004651"/>
    </source>
</evidence>
<organism evidence="9 10">
    <name type="scientific">Lentibacillus kapialis</name>
    <dbReference type="NCBI Taxonomy" id="340214"/>
    <lineage>
        <taxon>Bacteria</taxon>
        <taxon>Bacillati</taxon>
        <taxon>Bacillota</taxon>
        <taxon>Bacilli</taxon>
        <taxon>Bacillales</taxon>
        <taxon>Bacillaceae</taxon>
        <taxon>Lentibacillus</taxon>
    </lineage>
</organism>
<evidence type="ECO:0000256" key="5">
    <source>
        <dbReference type="ARBA" id="ARBA00022989"/>
    </source>
</evidence>
<keyword evidence="10" id="KW-1185">Reference proteome</keyword>
<keyword evidence="5 7" id="KW-1133">Transmembrane helix</keyword>
<accession>A0A917PTS3</accession>
<evidence type="ECO:0000256" key="4">
    <source>
        <dbReference type="ARBA" id="ARBA00022692"/>
    </source>
</evidence>
<dbReference type="GO" id="GO:0016413">
    <property type="term" value="F:O-acetyltransferase activity"/>
    <property type="evidence" value="ECO:0007669"/>
    <property type="project" value="TreeGrafter"/>
</dbReference>
<feature type="transmembrane region" description="Helical" evidence="7">
    <location>
        <begin position="198"/>
        <end position="217"/>
    </location>
</feature>
<dbReference type="AlphaFoldDB" id="A0A917PTS3"/>
<evidence type="ECO:0000313" key="10">
    <source>
        <dbReference type="Proteomes" id="UP000658382"/>
    </source>
</evidence>
<dbReference type="InterPro" id="IPR002656">
    <property type="entry name" value="Acyl_transf_3_dom"/>
</dbReference>
<evidence type="ECO:0000256" key="2">
    <source>
        <dbReference type="ARBA" id="ARBA00007400"/>
    </source>
</evidence>
<keyword evidence="3" id="KW-1003">Cell membrane</keyword>
<evidence type="ECO:0000259" key="8">
    <source>
        <dbReference type="Pfam" id="PF01757"/>
    </source>
</evidence>
<feature type="transmembrane region" description="Helical" evidence="7">
    <location>
        <begin position="229"/>
        <end position="248"/>
    </location>
</feature>
<feature type="domain" description="Acyltransferase 3" evidence="8">
    <location>
        <begin position="5"/>
        <end position="342"/>
    </location>
</feature>
<feature type="transmembrane region" description="Helical" evidence="7">
    <location>
        <begin position="141"/>
        <end position="160"/>
    </location>
</feature>
<feature type="transmembrane region" description="Helical" evidence="7">
    <location>
        <begin position="88"/>
        <end position="106"/>
    </location>
</feature>
<feature type="transmembrane region" description="Helical" evidence="7">
    <location>
        <begin position="167"/>
        <end position="186"/>
    </location>
</feature>
<dbReference type="Pfam" id="PF01757">
    <property type="entry name" value="Acyl_transf_3"/>
    <property type="match status" value="1"/>
</dbReference>
<feature type="transmembrane region" description="Helical" evidence="7">
    <location>
        <begin position="260"/>
        <end position="278"/>
    </location>
</feature>
<protein>
    <submittedName>
        <fullName evidence="9">Fucose 4-O-acetylase</fullName>
    </submittedName>
</protein>
<evidence type="ECO:0000256" key="7">
    <source>
        <dbReference type="SAM" id="Phobius"/>
    </source>
</evidence>
<comment type="subcellular location">
    <subcellularLocation>
        <location evidence="1">Cell membrane</location>
        <topology evidence="1">Multi-pass membrane protein</topology>
    </subcellularLocation>
</comment>
<gene>
    <name evidence="9" type="ORF">GCM10007063_12660</name>
</gene>
<feature type="transmembrane region" description="Helical" evidence="7">
    <location>
        <begin position="324"/>
        <end position="342"/>
    </location>
</feature>
<reference evidence="9" key="1">
    <citation type="journal article" date="2014" name="Int. J. Syst. Evol. Microbiol.">
        <title>Complete genome sequence of Corynebacterium casei LMG S-19264T (=DSM 44701T), isolated from a smear-ripened cheese.</title>
        <authorList>
            <consortium name="US DOE Joint Genome Institute (JGI-PGF)"/>
            <person name="Walter F."/>
            <person name="Albersmeier A."/>
            <person name="Kalinowski J."/>
            <person name="Ruckert C."/>
        </authorList>
    </citation>
    <scope>NUCLEOTIDE SEQUENCE</scope>
    <source>
        <strain evidence="9">JCM 12580</strain>
    </source>
</reference>
<evidence type="ECO:0000256" key="6">
    <source>
        <dbReference type="ARBA" id="ARBA00023136"/>
    </source>
</evidence>
<dbReference type="RefSeq" id="WP_229671691.1">
    <property type="nucleotide sequence ID" value="NZ_BMNQ01000012.1"/>
</dbReference>
<feature type="transmembrane region" description="Helical" evidence="7">
    <location>
        <begin position="7"/>
        <end position="25"/>
    </location>
</feature>
<keyword evidence="4 7" id="KW-0812">Transmembrane</keyword>
<reference evidence="9" key="2">
    <citation type="submission" date="2020-09" db="EMBL/GenBank/DDBJ databases">
        <authorList>
            <person name="Sun Q."/>
            <person name="Ohkuma M."/>
        </authorList>
    </citation>
    <scope>NUCLEOTIDE SEQUENCE</scope>
    <source>
        <strain evidence="9">JCM 12580</strain>
    </source>
</reference>